<organism evidence="2 3">
    <name type="scientific">Actinoallomurus iriomotensis</name>
    <dbReference type="NCBI Taxonomy" id="478107"/>
    <lineage>
        <taxon>Bacteria</taxon>
        <taxon>Bacillati</taxon>
        <taxon>Actinomycetota</taxon>
        <taxon>Actinomycetes</taxon>
        <taxon>Streptosporangiales</taxon>
        <taxon>Thermomonosporaceae</taxon>
        <taxon>Actinoallomurus</taxon>
    </lineage>
</organism>
<dbReference type="AlphaFoldDB" id="A0A9W6VYT5"/>
<protein>
    <submittedName>
        <fullName evidence="2">Uncharacterized protein</fullName>
    </submittedName>
</protein>
<sequence>MVARRQETESVEDVRSRLLARFPEDAAEVNRQFNLAVACADHLGVRLTPPMLENLVVERLQAKAASRPPRISPAVPLVCRRPRSGDTESRRPGSTWGGKRTTSSTGDS</sequence>
<keyword evidence="3" id="KW-1185">Reference proteome</keyword>
<feature type="region of interest" description="Disordered" evidence="1">
    <location>
        <begin position="62"/>
        <end position="108"/>
    </location>
</feature>
<dbReference type="RefSeq" id="WP_285567313.1">
    <property type="nucleotide sequence ID" value="NZ_BSTK01000002.1"/>
</dbReference>
<proteinExistence type="predicted"/>
<gene>
    <name evidence="2" type="ORF">Airi02_010810</name>
</gene>
<evidence type="ECO:0000313" key="2">
    <source>
        <dbReference type="EMBL" id="GLY83151.1"/>
    </source>
</evidence>
<reference evidence="2" key="1">
    <citation type="submission" date="2023-03" db="EMBL/GenBank/DDBJ databases">
        <title>Actinoallomurus iriomotensis NBRC 103684.</title>
        <authorList>
            <person name="Ichikawa N."/>
            <person name="Sato H."/>
            <person name="Tonouchi N."/>
        </authorList>
    </citation>
    <scope>NUCLEOTIDE SEQUENCE</scope>
    <source>
        <strain evidence="2">NBRC 103684</strain>
    </source>
</reference>
<evidence type="ECO:0000313" key="3">
    <source>
        <dbReference type="Proteomes" id="UP001165074"/>
    </source>
</evidence>
<name>A0A9W6VYT5_9ACTN</name>
<accession>A0A9W6VYT5</accession>
<comment type="caution">
    <text evidence="2">The sequence shown here is derived from an EMBL/GenBank/DDBJ whole genome shotgun (WGS) entry which is preliminary data.</text>
</comment>
<dbReference type="EMBL" id="BSTK01000002">
    <property type="protein sequence ID" value="GLY83151.1"/>
    <property type="molecule type" value="Genomic_DNA"/>
</dbReference>
<evidence type="ECO:0000256" key="1">
    <source>
        <dbReference type="SAM" id="MobiDB-lite"/>
    </source>
</evidence>
<dbReference type="Proteomes" id="UP001165074">
    <property type="component" value="Unassembled WGS sequence"/>
</dbReference>